<comment type="similarity">
    <text evidence="6">Belongs to the methylenetetrahydrofolate reductase family.</text>
</comment>
<organism evidence="7 8">
    <name type="scientific">Amycolatopsis acidicola</name>
    <dbReference type="NCBI Taxonomy" id="2596893"/>
    <lineage>
        <taxon>Bacteria</taxon>
        <taxon>Bacillati</taxon>
        <taxon>Actinomycetota</taxon>
        <taxon>Actinomycetes</taxon>
        <taxon>Pseudonocardiales</taxon>
        <taxon>Pseudonocardiaceae</taxon>
        <taxon>Amycolatopsis</taxon>
    </lineage>
</organism>
<dbReference type="SUPFAM" id="SSF51730">
    <property type="entry name" value="FAD-linked oxidoreductase"/>
    <property type="match status" value="1"/>
</dbReference>
<accession>A0A5N0VIV9</accession>
<evidence type="ECO:0000256" key="3">
    <source>
        <dbReference type="ARBA" id="ARBA00022630"/>
    </source>
</evidence>
<keyword evidence="8" id="KW-1185">Reference proteome</keyword>
<evidence type="ECO:0000313" key="8">
    <source>
        <dbReference type="Proteomes" id="UP000319769"/>
    </source>
</evidence>
<dbReference type="InterPro" id="IPR003171">
    <property type="entry name" value="Mehydrof_redctse-like"/>
</dbReference>
<dbReference type="OrthoDB" id="9803687at2"/>
<name>A0A5N0VIV9_9PSEU</name>
<keyword evidence="4 6" id="KW-0274">FAD</keyword>
<keyword evidence="5 6" id="KW-0560">Oxidoreductase</keyword>
<dbReference type="InterPro" id="IPR029041">
    <property type="entry name" value="FAD-linked_oxidoreductase-like"/>
</dbReference>
<keyword evidence="3 6" id="KW-0285">Flavoprotein</keyword>
<dbReference type="UniPathway" id="UPA00193"/>
<evidence type="ECO:0000256" key="5">
    <source>
        <dbReference type="ARBA" id="ARBA00023002"/>
    </source>
</evidence>
<comment type="cofactor">
    <cofactor evidence="1 6">
        <name>FAD</name>
        <dbReference type="ChEBI" id="CHEBI:57692"/>
    </cofactor>
</comment>
<dbReference type="GO" id="GO:0035999">
    <property type="term" value="P:tetrahydrofolate interconversion"/>
    <property type="evidence" value="ECO:0007669"/>
    <property type="project" value="UniProtKB-UniPathway"/>
</dbReference>
<proteinExistence type="inferred from homology"/>
<dbReference type="Gene3D" id="3.20.20.220">
    <property type="match status" value="1"/>
</dbReference>
<comment type="pathway">
    <text evidence="2 6">One-carbon metabolism; tetrahydrofolate interconversion.</text>
</comment>
<evidence type="ECO:0000256" key="4">
    <source>
        <dbReference type="ARBA" id="ARBA00022827"/>
    </source>
</evidence>
<protein>
    <recommendedName>
        <fullName evidence="6">Methylenetetrahydrofolate reductase</fullName>
    </recommendedName>
</protein>
<dbReference type="Pfam" id="PF02219">
    <property type="entry name" value="MTHFR"/>
    <property type="match status" value="1"/>
</dbReference>
<dbReference type="EMBL" id="VMNW02000003">
    <property type="protein sequence ID" value="KAA9166135.1"/>
    <property type="molecule type" value="Genomic_DNA"/>
</dbReference>
<dbReference type="AlphaFoldDB" id="A0A5N0VIV9"/>
<dbReference type="Proteomes" id="UP000319769">
    <property type="component" value="Unassembled WGS sequence"/>
</dbReference>
<evidence type="ECO:0000256" key="2">
    <source>
        <dbReference type="ARBA" id="ARBA00004777"/>
    </source>
</evidence>
<reference evidence="7" key="1">
    <citation type="submission" date="2019-09" db="EMBL/GenBank/DDBJ databases">
        <authorList>
            <person name="Teo W.F.A."/>
            <person name="Duangmal K."/>
        </authorList>
    </citation>
    <scope>NUCLEOTIDE SEQUENCE [LARGE SCALE GENOMIC DNA]</scope>
    <source>
        <strain evidence="7">K81G1</strain>
    </source>
</reference>
<sequence>MRDFLLSERNAPLLGAYVVPEPGEREAAIESAVDAGAAGADFVVTATSGPERSRYTSTNQSIDLAAAARNQAGIPALATVTTWSRTVMALQAHLLGGHARGITRLVCGNGSPPPAGDRSRAEGRWAVDVVELIELLCALNEGKDRYGLRLDEATEFEIGVRLRAVPELSAEDRARIRRKIEAGVHFVVTSPVYTVDALQPLLDVIDGEVPVFATVHHLRSAEEAEFLRNELPEGCLPEELLERLADAGEAAFEEGEKISADIVWPLASLTQGVILSRASRLVSRVRSELPRPAVS</sequence>
<gene>
    <name evidence="7" type="ORF">FPZ12_004125</name>
</gene>
<dbReference type="RefSeq" id="WP_144745616.1">
    <property type="nucleotide sequence ID" value="NZ_VMNW02000003.1"/>
</dbReference>
<dbReference type="GO" id="GO:0006555">
    <property type="term" value="P:methionine metabolic process"/>
    <property type="evidence" value="ECO:0007669"/>
    <property type="project" value="InterPro"/>
</dbReference>
<evidence type="ECO:0000313" key="7">
    <source>
        <dbReference type="EMBL" id="KAA9166135.1"/>
    </source>
</evidence>
<evidence type="ECO:0000256" key="6">
    <source>
        <dbReference type="RuleBase" id="RU003862"/>
    </source>
</evidence>
<comment type="caution">
    <text evidence="7">The sequence shown here is derived from an EMBL/GenBank/DDBJ whole genome shotgun (WGS) entry which is preliminary data.</text>
</comment>
<evidence type="ECO:0000256" key="1">
    <source>
        <dbReference type="ARBA" id="ARBA00001974"/>
    </source>
</evidence>
<dbReference type="GO" id="GO:0004489">
    <property type="term" value="F:methylenetetrahydrofolate reductase [NAD(P)H] activity"/>
    <property type="evidence" value="ECO:0007669"/>
    <property type="project" value="InterPro"/>
</dbReference>